<proteinExistence type="predicted"/>
<dbReference type="Proteomes" id="UP001165079">
    <property type="component" value="Unassembled WGS sequence"/>
</dbReference>
<sequence>MVNEETTVVDTYEYVLWEVCKSPEGAVHFVIRQAAAAPDISLKEMRAGLVPWGLAALTSTFHEMGLYWVALHPADPEGNYDTKSISDTYITWGTGALHL</sequence>
<name>A0A9W6SS82_9ACTN</name>
<dbReference type="RefSeq" id="WP_285667526.1">
    <property type="nucleotide sequence ID" value="NZ_BSTX01000008.1"/>
</dbReference>
<evidence type="ECO:0000313" key="1">
    <source>
        <dbReference type="EMBL" id="GLZ81955.1"/>
    </source>
</evidence>
<keyword evidence="2" id="KW-1185">Reference proteome</keyword>
<comment type="caution">
    <text evidence="1">The sequence shown here is derived from an EMBL/GenBank/DDBJ whole genome shotgun (WGS) entry which is preliminary data.</text>
</comment>
<dbReference type="AlphaFoldDB" id="A0A9W6SS82"/>
<dbReference type="EMBL" id="BSTX01000008">
    <property type="protein sequence ID" value="GLZ81955.1"/>
    <property type="molecule type" value="Genomic_DNA"/>
</dbReference>
<organism evidence="1 2">
    <name type="scientific">Actinorhabdospora filicis</name>
    <dbReference type="NCBI Taxonomy" id="1785913"/>
    <lineage>
        <taxon>Bacteria</taxon>
        <taxon>Bacillati</taxon>
        <taxon>Actinomycetota</taxon>
        <taxon>Actinomycetes</taxon>
        <taxon>Micromonosporales</taxon>
        <taxon>Micromonosporaceae</taxon>
        <taxon>Actinorhabdospora</taxon>
    </lineage>
</organism>
<gene>
    <name evidence="1" type="ORF">Afil01_67620</name>
</gene>
<protein>
    <submittedName>
        <fullName evidence="1">Uncharacterized protein</fullName>
    </submittedName>
</protein>
<accession>A0A9W6SS82</accession>
<reference evidence="1" key="1">
    <citation type="submission" date="2023-03" db="EMBL/GenBank/DDBJ databases">
        <title>Actinorhabdospora filicis NBRC 111898.</title>
        <authorList>
            <person name="Ichikawa N."/>
            <person name="Sato H."/>
            <person name="Tonouchi N."/>
        </authorList>
    </citation>
    <scope>NUCLEOTIDE SEQUENCE</scope>
    <source>
        <strain evidence="1">NBRC 111898</strain>
    </source>
</reference>
<evidence type="ECO:0000313" key="2">
    <source>
        <dbReference type="Proteomes" id="UP001165079"/>
    </source>
</evidence>